<dbReference type="Proteomes" id="UP000838756">
    <property type="component" value="Unassembled WGS sequence"/>
</dbReference>
<dbReference type="Pfam" id="PF00561">
    <property type="entry name" value="Abhydrolase_1"/>
    <property type="match status" value="1"/>
</dbReference>
<evidence type="ECO:0000313" key="11">
    <source>
        <dbReference type="EMBL" id="CAH2255164.1"/>
    </source>
</evidence>
<keyword evidence="2 9" id="KW-0732">Signal</keyword>
<evidence type="ECO:0000259" key="10">
    <source>
        <dbReference type="Pfam" id="PF00561"/>
    </source>
</evidence>
<keyword evidence="12" id="KW-1185">Reference proteome</keyword>
<evidence type="ECO:0000256" key="7">
    <source>
        <dbReference type="PIRNR" id="PIRNR000862"/>
    </source>
</evidence>
<dbReference type="PIRSF" id="PIRSF000862">
    <property type="entry name" value="Steryl_ester_lip"/>
    <property type="match status" value="1"/>
</dbReference>
<evidence type="ECO:0000256" key="8">
    <source>
        <dbReference type="PIRSR" id="PIRSR000862-1"/>
    </source>
</evidence>
<evidence type="ECO:0000256" key="5">
    <source>
        <dbReference type="ARBA" id="ARBA00023098"/>
    </source>
</evidence>
<keyword evidence="6" id="KW-0325">Glycoprotein</keyword>
<name>A0A8S4SGL0_9NEOP</name>
<dbReference type="Gene3D" id="3.40.50.1820">
    <property type="entry name" value="alpha/beta hydrolase"/>
    <property type="match status" value="1"/>
</dbReference>
<dbReference type="GO" id="GO:0016042">
    <property type="term" value="P:lipid catabolic process"/>
    <property type="evidence" value="ECO:0007669"/>
    <property type="project" value="UniProtKB-KW"/>
</dbReference>
<evidence type="ECO:0000256" key="2">
    <source>
        <dbReference type="ARBA" id="ARBA00022729"/>
    </source>
</evidence>
<feature type="active site" description="Charge relay system" evidence="8">
    <location>
        <position position="374"/>
    </location>
</feature>
<evidence type="ECO:0000256" key="9">
    <source>
        <dbReference type="SAM" id="SignalP"/>
    </source>
</evidence>
<proteinExistence type="inferred from homology"/>
<keyword evidence="4 7" id="KW-0442">Lipid degradation</keyword>
<accession>A0A8S4SGL0</accession>
<feature type="signal peptide" evidence="9">
    <location>
        <begin position="1"/>
        <end position="21"/>
    </location>
</feature>
<keyword evidence="5" id="KW-0443">Lipid metabolism</keyword>
<dbReference type="SUPFAM" id="SSF53474">
    <property type="entry name" value="alpha/beta-Hydrolases"/>
    <property type="match status" value="1"/>
</dbReference>
<dbReference type="AlphaFoldDB" id="A0A8S4SGL0"/>
<protein>
    <recommendedName>
        <fullName evidence="7">Lipase</fullName>
    </recommendedName>
</protein>
<dbReference type="EMBL" id="CAKXAJ010026089">
    <property type="protein sequence ID" value="CAH2255164.1"/>
    <property type="molecule type" value="Genomic_DNA"/>
</dbReference>
<comment type="caution">
    <text evidence="11">The sequence shown here is derived from an EMBL/GenBank/DDBJ whole genome shotgun (WGS) entry which is preliminary data.</text>
</comment>
<evidence type="ECO:0000256" key="6">
    <source>
        <dbReference type="ARBA" id="ARBA00023180"/>
    </source>
</evidence>
<organism evidence="11 12">
    <name type="scientific">Pararge aegeria aegeria</name>
    <dbReference type="NCBI Taxonomy" id="348720"/>
    <lineage>
        <taxon>Eukaryota</taxon>
        <taxon>Metazoa</taxon>
        <taxon>Ecdysozoa</taxon>
        <taxon>Arthropoda</taxon>
        <taxon>Hexapoda</taxon>
        <taxon>Insecta</taxon>
        <taxon>Pterygota</taxon>
        <taxon>Neoptera</taxon>
        <taxon>Endopterygota</taxon>
        <taxon>Lepidoptera</taxon>
        <taxon>Glossata</taxon>
        <taxon>Ditrysia</taxon>
        <taxon>Papilionoidea</taxon>
        <taxon>Nymphalidae</taxon>
        <taxon>Satyrinae</taxon>
        <taxon>Satyrini</taxon>
        <taxon>Parargina</taxon>
        <taxon>Pararge</taxon>
    </lineage>
</organism>
<dbReference type="InterPro" id="IPR029058">
    <property type="entry name" value="AB_hydrolase_fold"/>
</dbReference>
<evidence type="ECO:0000256" key="1">
    <source>
        <dbReference type="ARBA" id="ARBA00010701"/>
    </source>
</evidence>
<evidence type="ECO:0000256" key="3">
    <source>
        <dbReference type="ARBA" id="ARBA00022801"/>
    </source>
</evidence>
<dbReference type="PANTHER" id="PTHR11005">
    <property type="entry name" value="LYSOSOMAL ACID LIPASE-RELATED"/>
    <property type="match status" value="1"/>
</dbReference>
<reference evidence="11" key="1">
    <citation type="submission" date="2022-03" db="EMBL/GenBank/DDBJ databases">
        <authorList>
            <person name="Lindestad O."/>
        </authorList>
    </citation>
    <scope>NUCLEOTIDE SEQUENCE</scope>
</reference>
<comment type="similarity">
    <text evidence="1 7">Belongs to the AB hydrolase superfamily. Lipase family.</text>
</comment>
<evidence type="ECO:0000256" key="4">
    <source>
        <dbReference type="ARBA" id="ARBA00022963"/>
    </source>
</evidence>
<feature type="domain" description="AB hydrolase-1" evidence="10">
    <location>
        <begin position="75"/>
        <end position="362"/>
    </location>
</feature>
<feature type="chain" id="PRO_5035801189" description="Lipase" evidence="9">
    <location>
        <begin position="22"/>
        <end position="402"/>
    </location>
</feature>
<feature type="active site" description="Nucleophile" evidence="8">
    <location>
        <position position="169"/>
    </location>
</feature>
<gene>
    <name evidence="11" type="primary">jg7247</name>
    <name evidence="11" type="ORF">PAEG_LOCUS22768</name>
</gene>
<keyword evidence="3 7" id="KW-0378">Hydrolase</keyword>
<evidence type="ECO:0000313" key="12">
    <source>
        <dbReference type="Proteomes" id="UP000838756"/>
    </source>
</evidence>
<feature type="active site" description="Charge relay system" evidence="8">
    <location>
        <position position="343"/>
    </location>
</feature>
<dbReference type="InterPro" id="IPR000073">
    <property type="entry name" value="AB_hydrolase_1"/>
</dbReference>
<dbReference type="OrthoDB" id="9974421at2759"/>
<dbReference type="GO" id="GO:0016788">
    <property type="term" value="F:hydrolase activity, acting on ester bonds"/>
    <property type="evidence" value="ECO:0007669"/>
    <property type="project" value="InterPro"/>
</dbReference>
<dbReference type="InterPro" id="IPR025483">
    <property type="entry name" value="Lipase_euk"/>
</dbReference>
<sequence length="402" mass="46014">MRHCILIIALTLFLKCNLIQTFNPSTLITGINPEDALLNFTGLARKYGHPAEIYHVETQDGYILELYHLPGTGRKPILLMHGFLDSSDTWILRGKDSLGISLADNGYDVWLGNTRGNRYSSSHISLDPQKNPEYWMYSIHELGYYDLPAIIDEVLLRTGAQSLTAIGHSQGNTIFYILGSTRPEYNAKINLLIALSPICFMHNTSPPVSTYLKLAPKLAKIARRMGIYDLLRYDGPENKFIRKICSQPIIGYAVCARLFIFPLIGFDPTELEYEFYEVLIHHLPAGTSWMNYEHFGQIGMSKRFARYDYGIKGNVIKYNSTIPPLYELSNVTMPIALLGGRNDPLSTLEDVDLLKDHLPNYVEYLVNPRLQFNHGDSVWGKNMKDYLFRYIYSTLEWYDIYP</sequence>
<dbReference type="FunFam" id="3.40.50.1820:FF:000057">
    <property type="entry name" value="Lipase"/>
    <property type="match status" value="1"/>
</dbReference>